<keyword evidence="2" id="KW-0238">DNA-binding</keyword>
<sequence length="322" mass="35950">MSDTIRSLSTAGLSPKKQVQIWSDALTDLCGQFDIDPMAASSFEARINYTTVSQLKLCQIEASQHRIAHTVSRTKLSEHPFVKILFQTYGISHFEQAGRRIDIMPGDCFAYDVSCPHTIVSPSLTRHEVVIVPKELLRERGFHSTKMSPCKLSARNGTGRIAHDFVLAAFDEANSLSPHNATGVADSLIDLLLLPLREADTMFDRVGPEAMYIRAQAFIREHLRDPDLSIDQISAALGCTKRYLHMLFSDKGMTVSDHIWRARLLHCRQELETQAGKTITDVAFSWGFSSSSHFSRVFRKHFGFVPSAIHKAQHGGPSLDVV</sequence>
<proteinExistence type="predicted"/>
<dbReference type="SUPFAM" id="SSF46689">
    <property type="entry name" value="Homeodomain-like"/>
    <property type="match status" value="1"/>
</dbReference>
<evidence type="ECO:0000256" key="2">
    <source>
        <dbReference type="ARBA" id="ARBA00023125"/>
    </source>
</evidence>
<dbReference type="InterPro" id="IPR018060">
    <property type="entry name" value="HTH_AraC"/>
</dbReference>
<dbReference type="InterPro" id="IPR035418">
    <property type="entry name" value="AraC-bd_2"/>
</dbReference>
<dbReference type="InterPro" id="IPR009057">
    <property type="entry name" value="Homeodomain-like_sf"/>
</dbReference>
<dbReference type="PANTHER" id="PTHR43280">
    <property type="entry name" value="ARAC-FAMILY TRANSCRIPTIONAL REGULATOR"/>
    <property type="match status" value="1"/>
</dbReference>
<dbReference type="OrthoDB" id="252470at2"/>
<dbReference type="AlphaFoldDB" id="A0A1M6UVG9"/>
<dbReference type="Pfam" id="PF12833">
    <property type="entry name" value="HTH_18"/>
    <property type="match status" value="1"/>
</dbReference>
<dbReference type="RefSeq" id="WP_074817737.1">
    <property type="nucleotide sequence ID" value="NZ_FNTI01000001.1"/>
</dbReference>
<dbReference type="Gene3D" id="1.10.10.60">
    <property type="entry name" value="Homeodomain-like"/>
    <property type="match status" value="1"/>
</dbReference>
<dbReference type="PRINTS" id="PR00032">
    <property type="entry name" value="HTHARAC"/>
</dbReference>
<name>A0A1M6UVG9_9BRAD</name>
<dbReference type="PANTHER" id="PTHR43280:SF28">
    <property type="entry name" value="HTH-TYPE TRANSCRIPTIONAL ACTIVATOR RHAS"/>
    <property type="match status" value="1"/>
</dbReference>
<dbReference type="Pfam" id="PF14525">
    <property type="entry name" value="AraC_binding_2"/>
    <property type="match status" value="1"/>
</dbReference>
<reference evidence="5 6" key="1">
    <citation type="submission" date="2016-10" db="EMBL/GenBank/DDBJ databases">
        <authorList>
            <person name="de Groot N.N."/>
        </authorList>
    </citation>
    <scope>NUCLEOTIDE SEQUENCE [LARGE SCALE GENOMIC DNA]</scope>
    <source>
        <strain evidence="5 6">GAS522</strain>
    </source>
</reference>
<keyword evidence="3" id="KW-0804">Transcription</keyword>
<dbReference type="SMART" id="SM00342">
    <property type="entry name" value="HTH_ARAC"/>
    <property type="match status" value="1"/>
</dbReference>
<evidence type="ECO:0000313" key="5">
    <source>
        <dbReference type="EMBL" id="SEC54929.1"/>
    </source>
</evidence>
<dbReference type="GO" id="GO:0043565">
    <property type="term" value="F:sequence-specific DNA binding"/>
    <property type="evidence" value="ECO:0007669"/>
    <property type="project" value="InterPro"/>
</dbReference>
<dbReference type="EMBL" id="FNTI01000001">
    <property type="protein sequence ID" value="SEC54929.1"/>
    <property type="molecule type" value="Genomic_DNA"/>
</dbReference>
<keyword evidence="1" id="KW-0805">Transcription regulation</keyword>
<gene>
    <name evidence="5" type="ORF">SAMN05444171_1689</name>
</gene>
<evidence type="ECO:0000313" key="6">
    <source>
        <dbReference type="Proteomes" id="UP000183208"/>
    </source>
</evidence>
<accession>A0A1M6UVG9</accession>
<feature type="domain" description="HTH araC/xylS-type" evidence="4">
    <location>
        <begin position="213"/>
        <end position="312"/>
    </location>
</feature>
<evidence type="ECO:0000256" key="1">
    <source>
        <dbReference type="ARBA" id="ARBA00023015"/>
    </source>
</evidence>
<evidence type="ECO:0000259" key="4">
    <source>
        <dbReference type="PROSITE" id="PS01124"/>
    </source>
</evidence>
<evidence type="ECO:0000256" key="3">
    <source>
        <dbReference type="ARBA" id="ARBA00023163"/>
    </source>
</evidence>
<dbReference type="InterPro" id="IPR020449">
    <property type="entry name" value="Tscrpt_reg_AraC-type_HTH"/>
</dbReference>
<dbReference type="GO" id="GO:0003700">
    <property type="term" value="F:DNA-binding transcription factor activity"/>
    <property type="evidence" value="ECO:0007669"/>
    <property type="project" value="InterPro"/>
</dbReference>
<protein>
    <submittedName>
        <fullName evidence="5">Transcriptional regulator, AraC family</fullName>
    </submittedName>
</protein>
<dbReference type="PROSITE" id="PS01124">
    <property type="entry name" value="HTH_ARAC_FAMILY_2"/>
    <property type="match status" value="1"/>
</dbReference>
<organism evidence="5 6">
    <name type="scientific">Bradyrhizobium lablabi</name>
    <dbReference type="NCBI Taxonomy" id="722472"/>
    <lineage>
        <taxon>Bacteria</taxon>
        <taxon>Pseudomonadati</taxon>
        <taxon>Pseudomonadota</taxon>
        <taxon>Alphaproteobacteria</taxon>
        <taxon>Hyphomicrobiales</taxon>
        <taxon>Nitrobacteraceae</taxon>
        <taxon>Bradyrhizobium</taxon>
    </lineage>
</organism>
<dbReference type="Proteomes" id="UP000183208">
    <property type="component" value="Unassembled WGS sequence"/>
</dbReference>